<feature type="transmembrane region" description="Helical" evidence="5">
    <location>
        <begin position="164"/>
        <end position="188"/>
    </location>
</feature>
<dbReference type="PANTHER" id="PTHR43229">
    <property type="entry name" value="NODULATION PROTEIN J"/>
    <property type="match status" value="1"/>
</dbReference>
<proteinExistence type="inferred from homology"/>
<evidence type="ECO:0000313" key="8">
    <source>
        <dbReference type="Proteomes" id="UP000002754"/>
    </source>
</evidence>
<feature type="transmembrane region" description="Helical" evidence="5">
    <location>
        <begin position="195"/>
        <end position="214"/>
    </location>
</feature>
<keyword evidence="2 5" id="KW-0812">Transmembrane</keyword>
<organism evidence="7 8">
    <name type="scientific">Alkalihalobacillus alcalophilus ATCC 27647 = CGMCC 1.3604</name>
    <dbReference type="NCBI Taxonomy" id="1218173"/>
    <lineage>
        <taxon>Bacteria</taxon>
        <taxon>Bacillati</taxon>
        <taxon>Bacillota</taxon>
        <taxon>Bacilli</taxon>
        <taxon>Bacillales</taxon>
        <taxon>Bacillaceae</taxon>
        <taxon>Alkalihalobacillus</taxon>
    </lineage>
</organism>
<dbReference type="InterPro" id="IPR047817">
    <property type="entry name" value="ABC2_TM_bact-type"/>
</dbReference>
<keyword evidence="5" id="KW-1003">Cell membrane</keyword>
<feature type="transmembrane region" description="Helical" evidence="5">
    <location>
        <begin position="81"/>
        <end position="101"/>
    </location>
</feature>
<keyword evidence="8" id="KW-1185">Reference proteome</keyword>
<dbReference type="eggNOG" id="COG0842">
    <property type="taxonomic scope" value="Bacteria"/>
</dbReference>
<dbReference type="GO" id="GO:0043190">
    <property type="term" value="C:ATP-binding cassette (ABC) transporter complex"/>
    <property type="evidence" value="ECO:0007669"/>
    <property type="project" value="InterPro"/>
</dbReference>
<dbReference type="Pfam" id="PF01061">
    <property type="entry name" value="ABC2_membrane"/>
    <property type="match status" value="1"/>
</dbReference>
<dbReference type="EMBL" id="ALPT02000033">
    <property type="protein sequence ID" value="KGA97279.1"/>
    <property type="molecule type" value="Genomic_DNA"/>
</dbReference>
<dbReference type="PANTHER" id="PTHR43229:SF2">
    <property type="entry name" value="NODULATION PROTEIN J"/>
    <property type="match status" value="1"/>
</dbReference>
<feature type="transmembrane region" description="Helical" evidence="5">
    <location>
        <begin position="251"/>
        <end position="274"/>
    </location>
</feature>
<protein>
    <recommendedName>
        <fullName evidence="5">Transport permease protein</fullName>
    </recommendedName>
</protein>
<reference evidence="7 8" key="1">
    <citation type="journal article" date="2014" name="Genome Announc.">
        <title>Draft Genome Sequence of Bacillus alcalophilus AV1934, a Classic Alkaliphile Isolated from Human Feces in 1934.</title>
        <authorList>
            <person name="Attie O."/>
            <person name="Jayaprakash A."/>
            <person name="Shah H."/>
            <person name="Paulsen I.T."/>
            <person name="Morino M."/>
            <person name="Takahashi Y."/>
            <person name="Narumi I."/>
            <person name="Sachidanandam R."/>
            <person name="Satoh K."/>
            <person name="Ito M."/>
            <person name="Krulwich T.A."/>
        </authorList>
    </citation>
    <scope>NUCLEOTIDE SEQUENCE [LARGE SCALE GENOMIC DNA]</scope>
    <source>
        <strain evidence="7 8">AV1934</strain>
    </source>
</reference>
<dbReference type="GO" id="GO:0140359">
    <property type="term" value="F:ABC-type transporter activity"/>
    <property type="evidence" value="ECO:0007669"/>
    <property type="project" value="InterPro"/>
</dbReference>
<dbReference type="RefSeq" id="WP_040323871.1">
    <property type="nucleotide sequence ID" value="NZ_ALPT02000033.1"/>
</dbReference>
<name>A0A094WHM2_ALKAL</name>
<feature type="transmembrane region" description="Helical" evidence="5">
    <location>
        <begin position="52"/>
        <end position="75"/>
    </location>
</feature>
<feature type="transmembrane region" description="Helical" evidence="5">
    <location>
        <begin position="122"/>
        <end position="152"/>
    </location>
</feature>
<evidence type="ECO:0000256" key="5">
    <source>
        <dbReference type="RuleBase" id="RU361157"/>
    </source>
</evidence>
<dbReference type="InterPro" id="IPR051784">
    <property type="entry name" value="Nod_factor_ABC_transporter"/>
</dbReference>
<evidence type="ECO:0000259" key="6">
    <source>
        <dbReference type="PROSITE" id="PS51012"/>
    </source>
</evidence>
<sequence length="283" mass="31863">MNDHSENQQGPNEQLLQAIVSGKRPERPSAFSSTLTFSQRALLRIKHVPEQLFDVTVFPVIFLLMFTFLFGGAIAGSTGEYLQFLLPGILVMTVVQITMYTGLDLNKDIQNGIFDRFRTMPLWLPSALVGGLLIDVFRYTIASVIMIILGYILGFRPEGGLSGVSMSILLILLFCFSVSWIWTTLGLIMRSEKSLMLVSMMVLFPLTFISNVFVAPETLPNWLQAFVDVNPISLLVNAVRGFMHGTITTEAIMWVFLTSGIIFIIFAPITMYLYRNKNKKYCF</sequence>
<evidence type="ECO:0000256" key="1">
    <source>
        <dbReference type="ARBA" id="ARBA00004141"/>
    </source>
</evidence>
<evidence type="ECO:0000256" key="4">
    <source>
        <dbReference type="ARBA" id="ARBA00023136"/>
    </source>
</evidence>
<dbReference type="InterPro" id="IPR000412">
    <property type="entry name" value="ABC_2_transport"/>
</dbReference>
<dbReference type="STRING" id="1218173.BALCAV_0211295"/>
<comment type="subcellular location">
    <subcellularLocation>
        <location evidence="5">Cell membrane</location>
        <topology evidence="5">Multi-pass membrane protein</topology>
    </subcellularLocation>
    <subcellularLocation>
        <location evidence="1">Membrane</location>
        <topology evidence="1">Multi-pass membrane protein</topology>
    </subcellularLocation>
</comment>
<evidence type="ECO:0000313" key="7">
    <source>
        <dbReference type="EMBL" id="KGA97279.1"/>
    </source>
</evidence>
<keyword evidence="4 5" id="KW-0472">Membrane</keyword>
<feature type="domain" description="ABC transmembrane type-2" evidence="6">
    <location>
        <begin position="50"/>
        <end position="277"/>
    </location>
</feature>
<dbReference type="Proteomes" id="UP000002754">
    <property type="component" value="Unassembled WGS sequence"/>
</dbReference>
<keyword evidence="3 5" id="KW-1133">Transmembrane helix</keyword>
<comment type="similarity">
    <text evidence="5">Belongs to the ABC-2 integral membrane protein family.</text>
</comment>
<gene>
    <name evidence="7" type="ORF">BALCAV_0211295</name>
</gene>
<accession>A0A094WHM2</accession>
<keyword evidence="5" id="KW-0813">Transport</keyword>
<dbReference type="InterPro" id="IPR013525">
    <property type="entry name" value="ABC2_TM"/>
</dbReference>
<evidence type="ECO:0000256" key="2">
    <source>
        <dbReference type="ARBA" id="ARBA00022692"/>
    </source>
</evidence>
<evidence type="ECO:0000256" key="3">
    <source>
        <dbReference type="ARBA" id="ARBA00022989"/>
    </source>
</evidence>
<dbReference type="PROSITE" id="PS51012">
    <property type="entry name" value="ABC_TM2"/>
    <property type="match status" value="1"/>
</dbReference>
<dbReference type="AlphaFoldDB" id="A0A094WHM2"/>
<comment type="caution">
    <text evidence="7">The sequence shown here is derived from an EMBL/GenBank/DDBJ whole genome shotgun (WGS) entry which is preliminary data.</text>
</comment>
<dbReference type="PIRSF" id="PIRSF006648">
    <property type="entry name" value="DrrB"/>
    <property type="match status" value="1"/>
</dbReference>